<gene>
    <name evidence="2" type="ordered locus">KNP414_02052</name>
</gene>
<accession>F8FRQ6</accession>
<proteinExistence type="predicted"/>
<dbReference type="AlphaFoldDB" id="F8FRQ6"/>
<evidence type="ECO:0000256" key="1">
    <source>
        <dbReference type="SAM" id="MobiDB-lite"/>
    </source>
</evidence>
<dbReference type="PATRIC" id="fig|1036673.3.peg.1836"/>
<dbReference type="KEGG" id="pms:KNP414_02052"/>
<reference evidence="2 3" key="2">
    <citation type="journal article" date="2013" name="Genome Announc.">
        <title>Genome Sequence of Growth-Improving Paenibacillus mucilaginosus Strain KNP414.</title>
        <authorList>
            <person name="Lu J.J."/>
            <person name="Wang J.F."/>
            <person name="Hu X.F."/>
        </authorList>
    </citation>
    <scope>NUCLEOTIDE SEQUENCE [LARGE SCALE GENOMIC DNA]</scope>
    <source>
        <strain evidence="2 3">KNP414</strain>
    </source>
</reference>
<dbReference type="Proteomes" id="UP000006620">
    <property type="component" value="Chromosome"/>
</dbReference>
<dbReference type="HOGENOM" id="CLU_2288743_0_0_9"/>
<feature type="region of interest" description="Disordered" evidence="1">
    <location>
        <begin position="56"/>
        <end position="75"/>
    </location>
</feature>
<evidence type="ECO:0000313" key="2">
    <source>
        <dbReference type="EMBL" id="AEI40613.1"/>
    </source>
</evidence>
<organism evidence="2 3">
    <name type="scientific">Paenibacillus mucilaginosus (strain KNP414)</name>
    <dbReference type="NCBI Taxonomy" id="1036673"/>
    <lineage>
        <taxon>Bacteria</taxon>
        <taxon>Bacillati</taxon>
        <taxon>Bacillota</taxon>
        <taxon>Bacilli</taxon>
        <taxon>Bacillales</taxon>
        <taxon>Paenibacillaceae</taxon>
        <taxon>Paenibacillus</taxon>
    </lineage>
</organism>
<evidence type="ECO:0000313" key="3">
    <source>
        <dbReference type="Proteomes" id="UP000006620"/>
    </source>
</evidence>
<name>F8FRQ6_PAEMK</name>
<sequence length="101" mass="11167">MTPKYLLHSPVGLNNRIAGWTALSVYSQKEASNMQISVFLVQKTGLQKSPMAASKRNVHFPLKRPPTQTGSSCPRQSAPCLFRSFLSHYVLSARGIIHVSL</sequence>
<protein>
    <submittedName>
        <fullName evidence="2">Uncharacterized protein</fullName>
    </submittedName>
</protein>
<feature type="compositionally biased region" description="Polar residues" evidence="1">
    <location>
        <begin position="66"/>
        <end position="75"/>
    </location>
</feature>
<reference evidence="3" key="1">
    <citation type="submission" date="2011-06" db="EMBL/GenBank/DDBJ databases">
        <title>Complete genome sequence of Paenibacillus mucilaginosus KNP414.</title>
        <authorList>
            <person name="Wang J."/>
            <person name="Hu S."/>
            <person name="Hu X."/>
            <person name="Zhang B."/>
            <person name="Dong D."/>
            <person name="Zhang S."/>
            <person name="Zhao K."/>
            <person name="Wu D."/>
        </authorList>
    </citation>
    <scope>NUCLEOTIDE SEQUENCE [LARGE SCALE GENOMIC DNA]</scope>
    <source>
        <strain evidence="3">KNP414</strain>
    </source>
</reference>
<dbReference type="EMBL" id="CP002869">
    <property type="protein sequence ID" value="AEI40613.1"/>
    <property type="molecule type" value="Genomic_DNA"/>
</dbReference>